<dbReference type="Gene3D" id="3.40.50.150">
    <property type="entry name" value="Vaccinia Virus protein VP39"/>
    <property type="match status" value="1"/>
</dbReference>
<organism evidence="3 4">
    <name type="scientific">Actinomyces bovis</name>
    <dbReference type="NCBI Taxonomy" id="1658"/>
    <lineage>
        <taxon>Bacteria</taxon>
        <taxon>Bacillati</taxon>
        <taxon>Actinomycetota</taxon>
        <taxon>Actinomycetes</taxon>
        <taxon>Actinomycetales</taxon>
        <taxon>Actinomycetaceae</taxon>
        <taxon>Actinomyces</taxon>
    </lineage>
</organism>
<dbReference type="GO" id="GO:0008168">
    <property type="term" value="F:methyltransferase activity"/>
    <property type="evidence" value="ECO:0007669"/>
    <property type="project" value="UniProtKB-KW"/>
</dbReference>
<comment type="caution">
    <text evidence="3">The sequence shown here is derived from an EMBL/GenBank/DDBJ whole genome shotgun (WGS) entry which is preliminary data.</text>
</comment>
<dbReference type="CDD" id="cd02440">
    <property type="entry name" value="AdoMet_MTases"/>
    <property type="match status" value="1"/>
</dbReference>
<keyword evidence="3" id="KW-0489">Methyltransferase</keyword>
<keyword evidence="1 3" id="KW-0808">Transferase</keyword>
<feature type="domain" description="Methyltransferase type 11" evidence="2">
    <location>
        <begin position="51"/>
        <end position="149"/>
    </location>
</feature>
<evidence type="ECO:0000256" key="1">
    <source>
        <dbReference type="ARBA" id="ARBA00022679"/>
    </source>
</evidence>
<dbReference type="GO" id="GO:0032259">
    <property type="term" value="P:methylation"/>
    <property type="evidence" value="ECO:0007669"/>
    <property type="project" value="UniProtKB-KW"/>
</dbReference>
<sequence>MTIAMSSTAGLEQPRLSQARKLTLPSFRMGRGRMQRWALDLAQIAQSDRVLNMGCQSGGLVRQIMHLTSGQVAAVDCSLDATELVRTLNRAAVESGRLRVSVGTSGMLPFRSSDFDVVTALNAVSHWPNLGTGLREIRRVLRKGGRLVIVNEYASQAEAERWRQTPKYHVPDADEIIAICQRIGFRRVTAERHESKGWLGVVASD</sequence>
<dbReference type="InterPro" id="IPR050447">
    <property type="entry name" value="Erg6_SMT_methyltransf"/>
</dbReference>
<dbReference type="SUPFAM" id="SSF53335">
    <property type="entry name" value="S-adenosyl-L-methionine-dependent methyltransferases"/>
    <property type="match status" value="1"/>
</dbReference>
<dbReference type="InterPro" id="IPR029063">
    <property type="entry name" value="SAM-dependent_MTases_sf"/>
</dbReference>
<keyword evidence="4" id="KW-1185">Reference proteome</keyword>
<dbReference type="Pfam" id="PF08241">
    <property type="entry name" value="Methyltransf_11"/>
    <property type="match status" value="1"/>
</dbReference>
<accession>A0ABY1VQ00</accession>
<evidence type="ECO:0000313" key="3">
    <source>
        <dbReference type="EMBL" id="SPT54080.1"/>
    </source>
</evidence>
<dbReference type="EC" id="2.1.1.-" evidence="3"/>
<gene>
    <name evidence="3" type="primary">ycgJ</name>
    <name evidence="3" type="ORF">NCTC11535_01777</name>
</gene>
<dbReference type="EMBL" id="UAPQ01000009">
    <property type="protein sequence ID" value="SPT54080.1"/>
    <property type="molecule type" value="Genomic_DNA"/>
</dbReference>
<dbReference type="Proteomes" id="UP000250006">
    <property type="component" value="Unassembled WGS sequence"/>
</dbReference>
<dbReference type="RefSeq" id="WP_111836987.1">
    <property type="nucleotide sequence ID" value="NZ_UAPQ01000009.1"/>
</dbReference>
<dbReference type="PANTHER" id="PTHR44068">
    <property type="entry name" value="ZGC:194242"/>
    <property type="match status" value="1"/>
</dbReference>
<dbReference type="PANTHER" id="PTHR44068:SF11">
    <property type="entry name" value="GERANYL DIPHOSPHATE 2-C-METHYLTRANSFERASE"/>
    <property type="match status" value="1"/>
</dbReference>
<protein>
    <submittedName>
        <fullName evidence="3">Uncharacterized methyltransferase ycgJ</fullName>
        <ecNumber evidence="3">2.1.1.-</ecNumber>
    </submittedName>
</protein>
<reference evidence="3 4" key="1">
    <citation type="submission" date="2018-06" db="EMBL/GenBank/DDBJ databases">
        <authorList>
            <consortium name="Pathogen Informatics"/>
            <person name="Doyle S."/>
        </authorList>
    </citation>
    <scope>NUCLEOTIDE SEQUENCE [LARGE SCALE GENOMIC DNA]</scope>
    <source>
        <strain evidence="3 4">NCTC11535</strain>
    </source>
</reference>
<name>A0ABY1VQ00_9ACTO</name>
<evidence type="ECO:0000313" key="4">
    <source>
        <dbReference type="Proteomes" id="UP000250006"/>
    </source>
</evidence>
<dbReference type="InterPro" id="IPR013216">
    <property type="entry name" value="Methyltransf_11"/>
</dbReference>
<proteinExistence type="predicted"/>
<evidence type="ECO:0000259" key="2">
    <source>
        <dbReference type="Pfam" id="PF08241"/>
    </source>
</evidence>